<dbReference type="Proteomes" id="UP000054350">
    <property type="component" value="Unassembled WGS sequence"/>
</dbReference>
<dbReference type="AlphaFoldDB" id="A0A0L0T0Z3"/>
<evidence type="ECO:0000256" key="1">
    <source>
        <dbReference type="SAM" id="MobiDB-lite"/>
    </source>
</evidence>
<accession>A0A0L0T0Z3</accession>
<keyword evidence="3" id="KW-1185">Reference proteome</keyword>
<name>A0A0L0T0Z3_ALLM3</name>
<proteinExistence type="predicted"/>
<evidence type="ECO:0000313" key="3">
    <source>
        <dbReference type="Proteomes" id="UP000054350"/>
    </source>
</evidence>
<reference evidence="3" key="2">
    <citation type="submission" date="2009-11" db="EMBL/GenBank/DDBJ databases">
        <title>The Genome Sequence of Allomyces macrogynus strain ATCC 38327.</title>
        <authorList>
            <consortium name="The Broad Institute Genome Sequencing Platform"/>
            <person name="Russ C."/>
            <person name="Cuomo C."/>
            <person name="Shea T."/>
            <person name="Young S.K."/>
            <person name="Zeng Q."/>
            <person name="Koehrsen M."/>
            <person name="Haas B."/>
            <person name="Borodovsky M."/>
            <person name="Guigo R."/>
            <person name="Alvarado L."/>
            <person name="Berlin A."/>
            <person name="Borenstein D."/>
            <person name="Chen Z."/>
            <person name="Engels R."/>
            <person name="Freedman E."/>
            <person name="Gellesch M."/>
            <person name="Goldberg J."/>
            <person name="Griggs A."/>
            <person name="Gujja S."/>
            <person name="Heiman D."/>
            <person name="Hepburn T."/>
            <person name="Howarth C."/>
            <person name="Jen D."/>
            <person name="Larson L."/>
            <person name="Lewis B."/>
            <person name="Mehta T."/>
            <person name="Park D."/>
            <person name="Pearson M."/>
            <person name="Roberts A."/>
            <person name="Saif S."/>
            <person name="Shenoy N."/>
            <person name="Sisk P."/>
            <person name="Stolte C."/>
            <person name="Sykes S."/>
            <person name="Walk T."/>
            <person name="White J."/>
            <person name="Yandava C."/>
            <person name="Burger G."/>
            <person name="Gray M.W."/>
            <person name="Holland P.W.H."/>
            <person name="King N."/>
            <person name="Lang F.B.F."/>
            <person name="Roger A.J."/>
            <person name="Ruiz-Trillo I."/>
            <person name="Lander E."/>
            <person name="Nusbaum C."/>
        </authorList>
    </citation>
    <scope>NUCLEOTIDE SEQUENCE [LARGE SCALE GENOMIC DNA]</scope>
    <source>
        <strain evidence="3">ATCC 38327</strain>
    </source>
</reference>
<reference evidence="2 3" key="1">
    <citation type="submission" date="2009-11" db="EMBL/GenBank/DDBJ databases">
        <title>Annotation of Allomyces macrogynus ATCC 38327.</title>
        <authorList>
            <consortium name="The Broad Institute Genome Sequencing Platform"/>
            <person name="Russ C."/>
            <person name="Cuomo C."/>
            <person name="Burger G."/>
            <person name="Gray M.W."/>
            <person name="Holland P.W.H."/>
            <person name="King N."/>
            <person name="Lang F.B.F."/>
            <person name="Roger A.J."/>
            <person name="Ruiz-Trillo I."/>
            <person name="Young S.K."/>
            <person name="Zeng Q."/>
            <person name="Gargeya S."/>
            <person name="Fitzgerald M."/>
            <person name="Haas B."/>
            <person name="Abouelleil A."/>
            <person name="Alvarado L."/>
            <person name="Arachchi H.M."/>
            <person name="Berlin A."/>
            <person name="Chapman S.B."/>
            <person name="Gearin G."/>
            <person name="Goldberg J."/>
            <person name="Griggs A."/>
            <person name="Gujja S."/>
            <person name="Hansen M."/>
            <person name="Heiman D."/>
            <person name="Howarth C."/>
            <person name="Larimer J."/>
            <person name="Lui A."/>
            <person name="MacDonald P.J.P."/>
            <person name="McCowen C."/>
            <person name="Montmayeur A."/>
            <person name="Murphy C."/>
            <person name="Neiman D."/>
            <person name="Pearson M."/>
            <person name="Priest M."/>
            <person name="Roberts A."/>
            <person name="Saif S."/>
            <person name="Shea T."/>
            <person name="Sisk P."/>
            <person name="Stolte C."/>
            <person name="Sykes S."/>
            <person name="Wortman J."/>
            <person name="Nusbaum C."/>
            <person name="Birren B."/>
        </authorList>
    </citation>
    <scope>NUCLEOTIDE SEQUENCE [LARGE SCALE GENOMIC DNA]</scope>
    <source>
        <strain evidence="2 3">ATCC 38327</strain>
    </source>
</reference>
<feature type="compositionally biased region" description="Basic and acidic residues" evidence="1">
    <location>
        <begin position="63"/>
        <end position="74"/>
    </location>
</feature>
<feature type="region of interest" description="Disordered" evidence="1">
    <location>
        <begin position="51"/>
        <end position="186"/>
    </location>
</feature>
<organism evidence="2 3">
    <name type="scientific">Allomyces macrogynus (strain ATCC 38327)</name>
    <name type="common">Allomyces javanicus var. macrogynus</name>
    <dbReference type="NCBI Taxonomy" id="578462"/>
    <lineage>
        <taxon>Eukaryota</taxon>
        <taxon>Fungi</taxon>
        <taxon>Fungi incertae sedis</taxon>
        <taxon>Blastocladiomycota</taxon>
        <taxon>Blastocladiomycetes</taxon>
        <taxon>Blastocladiales</taxon>
        <taxon>Blastocladiaceae</taxon>
        <taxon>Allomyces</taxon>
    </lineage>
</organism>
<feature type="compositionally biased region" description="Acidic residues" evidence="1">
    <location>
        <begin position="75"/>
        <end position="84"/>
    </location>
</feature>
<dbReference type="EMBL" id="GG745356">
    <property type="protein sequence ID" value="KNE68325.1"/>
    <property type="molecule type" value="Genomic_DNA"/>
</dbReference>
<evidence type="ECO:0000313" key="2">
    <source>
        <dbReference type="EMBL" id="KNE68325.1"/>
    </source>
</evidence>
<feature type="compositionally biased region" description="Low complexity" evidence="1">
    <location>
        <begin position="114"/>
        <end position="155"/>
    </location>
</feature>
<gene>
    <name evidence="2" type="ORF">AMAG_19788</name>
</gene>
<feature type="compositionally biased region" description="Polar residues" evidence="1">
    <location>
        <begin position="175"/>
        <end position="186"/>
    </location>
</feature>
<sequence length="186" mass="18488">MAALASPPAALADVALVSPALNDAPDLSRNDLSVPAILAAPAPALVTSLRESVAERAVPSSPEHADEHKFHPDGEEASDDDEGGDGARDHGARRRIRRASANGTAAESGPTAVGSESGPAAAGSESGPAAAGTASGSGSSSGGTTTTTGTATRTTGSRRNREKRHLCTHDGCGKSFSSTAQTPRKP</sequence>
<protein>
    <submittedName>
        <fullName evidence="2">Uncharacterized protein</fullName>
    </submittedName>
</protein>
<dbReference type="VEuPathDB" id="FungiDB:AMAG_19788"/>